<dbReference type="OrthoDB" id="6071540at2759"/>
<dbReference type="SUPFAM" id="SSF57845">
    <property type="entry name" value="B-box zinc-binding domain"/>
    <property type="match status" value="1"/>
</dbReference>
<organism evidence="1 2">
    <name type="scientific">Mizuhopecten yessoensis</name>
    <name type="common">Japanese scallop</name>
    <name type="synonym">Patinopecten yessoensis</name>
    <dbReference type="NCBI Taxonomy" id="6573"/>
    <lineage>
        <taxon>Eukaryota</taxon>
        <taxon>Metazoa</taxon>
        <taxon>Spiralia</taxon>
        <taxon>Lophotrochozoa</taxon>
        <taxon>Mollusca</taxon>
        <taxon>Bivalvia</taxon>
        <taxon>Autobranchia</taxon>
        <taxon>Pteriomorphia</taxon>
        <taxon>Pectinida</taxon>
        <taxon>Pectinoidea</taxon>
        <taxon>Pectinidae</taxon>
        <taxon>Mizuhopecten</taxon>
    </lineage>
</organism>
<name>A0A210PHK9_MIZYE</name>
<evidence type="ECO:0000313" key="2">
    <source>
        <dbReference type="Proteomes" id="UP000242188"/>
    </source>
</evidence>
<accession>A0A210PHK9</accession>
<dbReference type="AlphaFoldDB" id="A0A210PHK9"/>
<evidence type="ECO:0008006" key="3">
    <source>
        <dbReference type="Google" id="ProtNLM"/>
    </source>
</evidence>
<gene>
    <name evidence="1" type="ORF">KP79_PYT22381</name>
</gene>
<dbReference type="Proteomes" id="UP000242188">
    <property type="component" value="Unassembled WGS sequence"/>
</dbReference>
<dbReference type="Gene3D" id="3.30.160.60">
    <property type="entry name" value="Classic Zinc Finger"/>
    <property type="match status" value="1"/>
</dbReference>
<dbReference type="CDD" id="cd19756">
    <property type="entry name" value="Bbox2"/>
    <property type="match status" value="1"/>
</dbReference>
<dbReference type="PANTHER" id="PTHR25462">
    <property type="entry name" value="BONUS, ISOFORM C-RELATED"/>
    <property type="match status" value="1"/>
</dbReference>
<protein>
    <recommendedName>
        <fullName evidence="3">B box-type domain-containing protein</fullName>
    </recommendedName>
</protein>
<dbReference type="InterPro" id="IPR047153">
    <property type="entry name" value="TRIM45/56/19-like"/>
</dbReference>
<sequence length="523" mass="58924">MECVKHPGTPIVSACTTCDTTLVCLDCMTDELHQGHVFGKLQKIAIDIKTDLKSKEKEDFKLETSLKSDLNEIRSLKSQQENIQKERVNSINTLRDVLIGAINKIADILISQYETQTQCNCFKLQDAIDDISVKLKEVRRHRKEVERILDEKDDLVVILDSQKLKDFDGQIKLLPDLDIIEFIIGKVNTKQLSLMFGGTAAEMNKLVTAEETDVVANMTLSMNQGSDFVGTLIRQGRELVLESTFKHSDSHYVLDMCNGSQGKTWLRCCNAKEISLTDKHGHVQKSVIFVSNVRGITNVTDNELLTCGLEDRDIKRVILPSGQVTSVFSTGGLIPQYMSTTPSGDLYVTLMDKRDYNVTASSERVLVQYSPQGQEKGRARYDRRGDPLFVRPLRMKISKTGDILGVLNYTDKDNNHLVLLNTDLTLRLRYLGNGKAVSGEEKFDATTYKPETKYAINDFTFYSFENIIIAEGYSRCVQLLSKNGVLIRTLLPTQRYTPLALTMNGDEMWIGVNDGIVKVYKCK</sequence>
<proteinExistence type="predicted"/>
<reference evidence="1 2" key="1">
    <citation type="journal article" date="2017" name="Nat. Ecol. Evol.">
        <title>Scallop genome provides insights into evolution of bilaterian karyotype and development.</title>
        <authorList>
            <person name="Wang S."/>
            <person name="Zhang J."/>
            <person name="Jiao W."/>
            <person name="Li J."/>
            <person name="Xun X."/>
            <person name="Sun Y."/>
            <person name="Guo X."/>
            <person name="Huan P."/>
            <person name="Dong B."/>
            <person name="Zhang L."/>
            <person name="Hu X."/>
            <person name="Sun X."/>
            <person name="Wang J."/>
            <person name="Zhao C."/>
            <person name="Wang Y."/>
            <person name="Wang D."/>
            <person name="Huang X."/>
            <person name="Wang R."/>
            <person name="Lv J."/>
            <person name="Li Y."/>
            <person name="Zhang Z."/>
            <person name="Liu B."/>
            <person name="Lu W."/>
            <person name="Hui Y."/>
            <person name="Liang J."/>
            <person name="Zhou Z."/>
            <person name="Hou R."/>
            <person name="Li X."/>
            <person name="Liu Y."/>
            <person name="Li H."/>
            <person name="Ning X."/>
            <person name="Lin Y."/>
            <person name="Zhao L."/>
            <person name="Xing Q."/>
            <person name="Dou J."/>
            <person name="Li Y."/>
            <person name="Mao J."/>
            <person name="Guo H."/>
            <person name="Dou H."/>
            <person name="Li T."/>
            <person name="Mu C."/>
            <person name="Jiang W."/>
            <person name="Fu Q."/>
            <person name="Fu X."/>
            <person name="Miao Y."/>
            <person name="Liu J."/>
            <person name="Yu Q."/>
            <person name="Li R."/>
            <person name="Liao H."/>
            <person name="Li X."/>
            <person name="Kong Y."/>
            <person name="Jiang Z."/>
            <person name="Chourrout D."/>
            <person name="Li R."/>
            <person name="Bao Z."/>
        </authorList>
    </citation>
    <scope>NUCLEOTIDE SEQUENCE [LARGE SCALE GENOMIC DNA]</scope>
    <source>
        <strain evidence="1 2">PY_sf001</strain>
    </source>
</reference>
<dbReference type="EMBL" id="NEDP02076692">
    <property type="protein sequence ID" value="OWF35975.1"/>
    <property type="molecule type" value="Genomic_DNA"/>
</dbReference>
<keyword evidence="2" id="KW-1185">Reference proteome</keyword>
<dbReference type="PANTHER" id="PTHR25462:SF296">
    <property type="entry name" value="MEIOTIC P26, ISOFORM F"/>
    <property type="match status" value="1"/>
</dbReference>
<dbReference type="SUPFAM" id="SSF63829">
    <property type="entry name" value="Calcium-dependent phosphotriesterase"/>
    <property type="match status" value="1"/>
</dbReference>
<evidence type="ECO:0000313" key="1">
    <source>
        <dbReference type="EMBL" id="OWF35975.1"/>
    </source>
</evidence>
<comment type="caution">
    <text evidence="1">The sequence shown here is derived from an EMBL/GenBank/DDBJ whole genome shotgun (WGS) entry which is preliminary data.</text>
</comment>